<dbReference type="CDD" id="cd00192">
    <property type="entry name" value="PTKc"/>
    <property type="match status" value="1"/>
</dbReference>
<name>Q9U3B5_CAEEL</name>
<comment type="catalytic activity">
    <reaction evidence="6 9">
        <text>L-tyrosyl-[protein] + ATP = O-phospho-L-tyrosyl-[protein] + ADP + H(+)</text>
        <dbReference type="Rhea" id="RHEA:10596"/>
        <dbReference type="Rhea" id="RHEA-COMP:10136"/>
        <dbReference type="Rhea" id="RHEA-COMP:20101"/>
        <dbReference type="ChEBI" id="CHEBI:15378"/>
        <dbReference type="ChEBI" id="CHEBI:30616"/>
        <dbReference type="ChEBI" id="CHEBI:46858"/>
        <dbReference type="ChEBI" id="CHEBI:61978"/>
        <dbReference type="ChEBI" id="CHEBI:456216"/>
        <dbReference type="EC" id="2.7.10.2"/>
    </reaction>
</comment>
<dbReference type="InterPro" id="IPR008266">
    <property type="entry name" value="Tyr_kinase_AS"/>
</dbReference>
<evidence type="ECO:0000256" key="4">
    <source>
        <dbReference type="ARBA" id="ARBA00022840"/>
    </source>
</evidence>
<dbReference type="SMART" id="SM00252">
    <property type="entry name" value="SH2"/>
    <property type="match status" value="1"/>
</dbReference>
<dbReference type="InterPro" id="IPR020635">
    <property type="entry name" value="Tyr_kinase_cat_dom"/>
</dbReference>
<dbReference type="InParanoid" id="Q9U3B5"/>
<dbReference type="Gene3D" id="1.10.510.10">
    <property type="entry name" value="Transferase(Phosphotransferase) domain 1"/>
    <property type="match status" value="1"/>
</dbReference>
<dbReference type="PANTHER" id="PTHR24418">
    <property type="entry name" value="TYROSINE-PROTEIN KINASE"/>
    <property type="match status" value="1"/>
</dbReference>
<dbReference type="EMBL" id="BX284604">
    <property type="protein sequence ID" value="CAB63235.1"/>
    <property type="molecule type" value="Genomic_DNA"/>
</dbReference>
<dbReference type="PROSITE" id="PS00109">
    <property type="entry name" value="PROTEIN_KINASE_TYR"/>
    <property type="match status" value="1"/>
</dbReference>
<dbReference type="InterPro" id="IPR001245">
    <property type="entry name" value="Ser-Thr/Tyr_kinase_cat_dom"/>
</dbReference>
<comment type="similarity">
    <text evidence="9">Belongs to the protein kinase superfamily. Tyr protein kinase family.</text>
</comment>
<dbReference type="Pfam" id="PF07714">
    <property type="entry name" value="PK_Tyr_Ser-Thr"/>
    <property type="match status" value="1"/>
</dbReference>
<keyword evidence="14" id="KW-1185">Reference proteome</keyword>
<dbReference type="Proteomes" id="UP000001940">
    <property type="component" value="Chromosome IV"/>
</dbReference>
<evidence type="ECO:0000256" key="8">
    <source>
        <dbReference type="PROSITE-ProRule" id="PRU10141"/>
    </source>
</evidence>
<gene>
    <name evidence="13" type="ORF">CELE_K09B11.5</name>
    <name evidence="13 15" type="ORF">K09B11.5</name>
</gene>
<dbReference type="AlphaFoldDB" id="Q9U3B5"/>
<organism evidence="13 14">
    <name type="scientific">Caenorhabditis elegans</name>
    <dbReference type="NCBI Taxonomy" id="6239"/>
    <lineage>
        <taxon>Eukaryota</taxon>
        <taxon>Metazoa</taxon>
        <taxon>Ecdysozoa</taxon>
        <taxon>Nematoda</taxon>
        <taxon>Chromadorea</taxon>
        <taxon>Rhabditida</taxon>
        <taxon>Rhabditina</taxon>
        <taxon>Rhabditomorpha</taxon>
        <taxon>Rhabditoidea</taxon>
        <taxon>Rhabditidae</taxon>
        <taxon>Peloderinae</taxon>
        <taxon>Caenorhabditis</taxon>
    </lineage>
</organism>
<dbReference type="SMR" id="Q9U3B5"/>
<keyword evidence="5 9" id="KW-0829">Tyrosine-protein kinase</keyword>
<accession>Q9U3B5</accession>
<dbReference type="SMART" id="SM00219">
    <property type="entry name" value="TyrKc"/>
    <property type="match status" value="1"/>
</dbReference>
<dbReference type="Gene3D" id="3.30.200.20">
    <property type="entry name" value="Phosphorylase Kinase, domain 1"/>
    <property type="match status" value="1"/>
</dbReference>
<keyword evidence="7" id="KW-0727">SH2 domain</keyword>
<dbReference type="GO" id="GO:0005886">
    <property type="term" value="C:plasma membrane"/>
    <property type="evidence" value="ECO:0000318"/>
    <property type="project" value="GO_Central"/>
</dbReference>
<dbReference type="Bgee" id="WBGene00010712">
    <property type="expression patterns" value="Expressed in material anatomical entity and 2 other cell types or tissues"/>
</dbReference>
<dbReference type="Reactome" id="R-CEL-9013407">
    <property type="pathway name" value="RHOH GTPase cycle"/>
</dbReference>
<dbReference type="AGR" id="WB:WBGene00010712"/>
<dbReference type="PRINTS" id="PR00109">
    <property type="entry name" value="TYRKINASE"/>
</dbReference>
<dbReference type="SUPFAM" id="SSF55550">
    <property type="entry name" value="SH2 domain"/>
    <property type="match status" value="1"/>
</dbReference>
<dbReference type="ExpressionAtlas" id="Q9U3B5">
    <property type="expression patterns" value="baseline"/>
</dbReference>
<evidence type="ECO:0000256" key="10">
    <source>
        <dbReference type="SAM" id="MobiDB-lite"/>
    </source>
</evidence>
<evidence type="ECO:0000259" key="11">
    <source>
        <dbReference type="PROSITE" id="PS50001"/>
    </source>
</evidence>
<dbReference type="PROSITE" id="PS00107">
    <property type="entry name" value="PROTEIN_KINASE_ATP"/>
    <property type="match status" value="1"/>
</dbReference>
<evidence type="ECO:0000259" key="12">
    <source>
        <dbReference type="PROSITE" id="PS50011"/>
    </source>
</evidence>
<dbReference type="STRING" id="6239.K09B11.5a.1"/>
<dbReference type="FunFam" id="3.30.200.20:FF:000832">
    <property type="entry name" value="Tyrosine-protein kinase"/>
    <property type="match status" value="1"/>
</dbReference>
<dbReference type="InterPro" id="IPR017441">
    <property type="entry name" value="Protein_kinase_ATP_BS"/>
</dbReference>
<dbReference type="GO" id="GO:0005102">
    <property type="term" value="F:signaling receptor binding"/>
    <property type="evidence" value="ECO:0000318"/>
    <property type="project" value="GO_Central"/>
</dbReference>
<reference evidence="13 14" key="1">
    <citation type="journal article" date="1998" name="Science">
        <title>Genome sequence of the nematode C. elegans: a platform for investigating biology.</title>
        <authorList>
            <consortium name="The C. elegans sequencing consortium"/>
            <person name="Sulson J.E."/>
            <person name="Waterston R."/>
        </authorList>
    </citation>
    <scope>NUCLEOTIDE SEQUENCE [LARGE SCALE GENOMIC DNA]</scope>
    <source>
        <strain evidence="13 14">Bristol N2</strain>
    </source>
</reference>
<sequence length="589" mass="66221">MAKRNDSTNPRIYGSALRKKESTQDLQFGENSDGHQVSSDQLSETHSIGASQVAGNYETEKLEEMYISHVLKFYPWYHGMMFGQTVEKLLKWDYAYLVRRAMQRNSKKVLCLSVKIDGKICHFTLNSNKDGWSCGKLLAKFPKITPKRFQHIHHLLDAWSLVVNSIVPVPRRQLVLQHNCIHLENILGNGAFGEVLKARYIPRGHTNGVEVAVKRVIGTAQREQMQEFCHEAQIMGTLKHDNVVKLYGIASLEQPIMLVMELITGGDLKKYLQSTPSIPNRQLIAFALDIANGMRHLVIKKVIHRDLAARNCLISRPTLQVKISDFGLAVQATEVIVKKLSKAPTRWLAPETFQKGIFNEKTDVWSFGVVLTEILTRCAADPLAPRTLEECKKYIIESPHPHRIENKEPKELAELVEMCCDKNTMCRANFQNAKRRLKIVIDQYDHPDGHKLELKKSEEQKRLTIRRSTATVTRKKSRDGGRQASVERKGHGTQRKVVSVLRKDKGALKLPSGIATNLERPSPPSHTAKSHTVKSPMTPPVSQPPVSQPPVSQPPVSQPPVSQPPVSQPPVPQHPMTPPPASSARPHPK</sequence>
<dbReference type="EC" id="2.7.10.2" evidence="9"/>
<keyword evidence="2 8" id="KW-0547">Nucleotide-binding</keyword>
<dbReference type="PhylomeDB" id="Q9U3B5"/>
<dbReference type="eggNOG" id="KOG0194">
    <property type="taxonomic scope" value="Eukaryota"/>
</dbReference>
<feature type="region of interest" description="Disordered" evidence="10">
    <location>
        <begin position="465"/>
        <end position="589"/>
    </location>
</feature>
<evidence type="ECO:0000256" key="5">
    <source>
        <dbReference type="ARBA" id="ARBA00023137"/>
    </source>
</evidence>
<protein>
    <recommendedName>
        <fullName evidence="9">Tyrosine-protein kinase</fullName>
        <ecNumber evidence="9">2.7.10.2</ecNumber>
    </recommendedName>
</protein>
<dbReference type="InterPro" id="IPR000980">
    <property type="entry name" value="SH2"/>
</dbReference>
<dbReference type="InterPro" id="IPR011009">
    <property type="entry name" value="Kinase-like_dom_sf"/>
</dbReference>
<evidence type="ECO:0000256" key="7">
    <source>
        <dbReference type="PROSITE-ProRule" id="PRU00191"/>
    </source>
</evidence>
<dbReference type="OrthoDB" id="4062651at2759"/>
<dbReference type="InterPro" id="IPR000719">
    <property type="entry name" value="Prot_kinase_dom"/>
</dbReference>
<feature type="domain" description="Protein kinase" evidence="12">
    <location>
        <begin position="181"/>
        <end position="441"/>
    </location>
</feature>
<dbReference type="OMA" id="HAMNINI"/>
<evidence type="ECO:0000313" key="15">
    <source>
        <dbReference type="WormBase" id="K09B11.5a"/>
    </source>
</evidence>
<dbReference type="UCSC" id="K09B11.5a">
    <property type="organism name" value="c. elegans"/>
</dbReference>
<dbReference type="GO" id="GO:0030154">
    <property type="term" value="P:cell differentiation"/>
    <property type="evidence" value="ECO:0000318"/>
    <property type="project" value="GO_Central"/>
</dbReference>
<dbReference type="GeneID" id="178307"/>
<evidence type="ECO:0000256" key="3">
    <source>
        <dbReference type="ARBA" id="ARBA00022777"/>
    </source>
</evidence>
<dbReference type="InterPro" id="IPR050198">
    <property type="entry name" value="Non-receptor_tyrosine_kinases"/>
</dbReference>
<feature type="binding site" evidence="8">
    <location>
        <position position="214"/>
    </location>
    <ligand>
        <name>ATP</name>
        <dbReference type="ChEBI" id="CHEBI:30616"/>
    </ligand>
</feature>
<proteinExistence type="inferred from homology"/>
<keyword evidence="1 9" id="KW-0808">Transferase</keyword>
<dbReference type="PROSITE" id="PS50001">
    <property type="entry name" value="SH2"/>
    <property type="match status" value="1"/>
</dbReference>
<dbReference type="GO" id="GO:0005524">
    <property type="term" value="F:ATP binding"/>
    <property type="evidence" value="ECO:0007669"/>
    <property type="project" value="UniProtKB-UniRule"/>
</dbReference>
<evidence type="ECO:0000313" key="14">
    <source>
        <dbReference type="Proteomes" id="UP000001940"/>
    </source>
</evidence>
<dbReference type="InterPro" id="IPR036860">
    <property type="entry name" value="SH2_dom_sf"/>
</dbReference>
<dbReference type="KEGG" id="cel:CELE_K09B11.5"/>
<dbReference type="GO" id="GO:0007169">
    <property type="term" value="P:cell surface receptor protein tyrosine kinase signaling pathway"/>
    <property type="evidence" value="ECO:0000318"/>
    <property type="project" value="GO_Central"/>
</dbReference>
<feature type="compositionally biased region" description="Pro residues" evidence="10">
    <location>
        <begin position="537"/>
        <end position="581"/>
    </location>
</feature>
<feature type="region of interest" description="Disordered" evidence="10">
    <location>
        <begin position="1"/>
        <end position="47"/>
    </location>
</feature>
<dbReference type="WormBase" id="K09B11.5a">
    <property type="protein sequence ID" value="CE19992"/>
    <property type="gene ID" value="WBGene00010712"/>
</dbReference>
<dbReference type="RefSeq" id="NP_001040971.1">
    <property type="nucleotide sequence ID" value="NM_001047506.1"/>
</dbReference>
<evidence type="ECO:0000256" key="1">
    <source>
        <dbReference type="ARBA" id="ARBA00022679"/>
    </source>
</evidence>
<feature type="domain" description="SH2" evidence="11">
    <location>
        <begin position="76"/>
        <end position="157"/>
    </location>
</feature>
<dbReference type="FunFam" id="3.30.505.10:FF:000108">
    <property type="entry name" value="Tyrosine-protein kinase"/>
    <property type="match status" value="1"/>
</dbReference>
<dbReference type="FunFam" id="1.10.510.10:FF:001700">
    <property type="entry name" value="Tyrosine-protein kinase"/>
    <property type="match status" value="1"/>
</dbReference>
<keyword evidence="4 8" id="KW-0067">ATP-binding</keyword>
<dbReference type="PROSITE" id="PS50011">
    <property type="entry name" value="PROTEIN_KINASE_DOM"/>
    <property type="match status" value="1"/>
</dbReference>
<evidence type="ECO:0000256" key="2">
    <source>
        <dbReference type="ARBA" id="ARBA00022741"/>
    </source>
</evidence>
<dbReference type="CDD" id="cd00173">
    <property type="entry name" value="SH2"/>
    <property type="match status" value="1"/>
</dbReference>
<feature type="compositionally biased region" description="Basic and acidic residues" evidence="10">
    <location>
        <begin position="478"/>
        <end position="490"/>
    </location>
</feature>
<dbReference type="Pfam" id="PF00017">
    <property type="entry name" value="SH2"/>
    <property type="match status" value="1"/>
</dbReference>
<dbReference type="CTD" id="178307"/>
<dbReference type="GO" id="GO:0004715">
    <property type="term" value="F:non-membrane spanning protein tyrosine kinase activity"/>
    <property type="evidence" value="ECO:0000318"/>
    <property type="project" value="GO_Central"/>
</dbReference>
<dbReference type="Gene3D" id="3.30.505.10">
    <property type="entry name" value="SH2 domain"/>
    <property type="match status" value="1"/>
</dbReference>
<feature type="compositionally biased region" description="Polar residues" evidence="10">
    <location>
        <begin position="24"/>
        <end position="47"/>
    </location>
</feature>
<dbReference type="SUPFAM" id="SSF56112">
    <property type="entry name" value="Protein kinase-like (PK-like)"/>
    <property type="match status" value="1"/>
</dbReference>
<evidence type="ECO:0000256" key="6">
    <source>
        <dbReference type="ARBA" id="ARBA00051245"/>
    </source>
</evidence>
<dbReference type="PaxDb" id="6239-K09B11.5a"/>
<evidence type="ECO:0000256" key="9">
    <source>
        <dbReference type="RuleBase" id="RU362096"/>
    </source>
</evidence>
<keyword evidence="3 9" id="KW-0418">Kinase</keyword>
<evidence type="ECO:0000313" key="13">
    <source>
        <dbReference type="EMBL" id="CAB63235.1"/>
    </source>
</evidence>